<evidence type="ECO:0000313" key="4">
    <source>
        <dbReference type="EMBL" id="KAF1989437.1"/>
    </source>
</evidence>
<feature type="signal peptide" evidence="2">
    <location>
        <begin position="1"/>
        <end position="24"/>
    </location>
</feature>
<dbReference type="CDD" id="cd00413">
    <property type="entry name" value="Glyco_hydrolase_16"/>
    <property type="match status" value="1"/>
</dbReference>
<feature type="domain" description="GH16" evidence="3">
    <location>
        <begin position="68"/>
        <end position="341"/>
    </location>
</feature>
<keyword evidence="2" id="KW-0732">Signal</keyword>
<dbReference type="PANTHER" id="PTHR38121:SF4">
    <property type="entry name" value="GH16 DOMAIN-CONTAINING PROTEIN-RELATED"/>
    <property type="match status" value="1"/>
</dbReference>
<proteinExistence type="predicted"/>
<accession>A0A6G1H8P9</accession>
<evidence type="ECO:0000313" key="5">
    <source>
        <dbReference type="Proteomes" id="UP000800041"/>
    </source>
</evidence>
<keyword evidence="5" id="KW-1185">Reference proteome</keyword>
<gene>
    <name evidence="4" type="ORF">K402DRAFT_372203</name>
</gene>
<dbReference type="Gene3D" id="2.60.120.200">
    <property type="match status" value="1"/>
</dbReference>
<dbReference type="AlphaFoldDB" id="A0A6G1H8P9"/>
<feature type="region of interest" description="Disordered" evidence="1">
    <location>
        <begin position="67"/>
        <end position="86"/>
    </location>
</feature>
<dbReference type="OrthoDB" id="4388755at2759"/>
<evidence type="ECO:0000259" key="3">
    <source>
        <dbReference type="PROSITE" id="PS51762"/>
    </source>
</evidence>
<feature type="compositionally biased region" description="Polar residues" evidence="1">
    <location>
        <begin position="109"/>
        <end position="132"/>
    </location>
</feature>
<dbReference type="InterPro" id="IPR000757">
    <property type="entry name" value="Beta-glucanase-like"/>
</dbReference>
<name>A0A6G1H8P9_9PEZI</name>
<organism evidence="4 5">
    <name type="scientific">Aulographum hederae CBS 113979</name>
    <dbReference type="NCBI Taxonomy" id="1176131"/>
    <lineage>
        <taxon>Eukaryota</taxon>
        <taxon>Fungi</taxon>
        <taxon>Dikarya</taxon>
        <taxon>Ascomycota</taxon>
        <taxon>Pezizomycotina</taxon>
        <taxon>Dothideomycetes</taxon>
        <taxon>Pleosporomycetidae</taxon>
        <taxon>Aulographales</taxon>
        <taxon>Aulographaceae</taxon>
    </lineage>
</organism>
<evidence type="ECO:0000256" key="2">
    <source>
        <dbReference type="SAM" id="SignalP"/>
    </source>
</evidence>
<protein>
    <submittedName>
        <fullName evidence="4">Glycoside hydrolase family 16 protein</fullName>
    </submittedName>
</protein>
<feature type="region of interest" description="Disordered" evidence="1">
    <location>
        <begin position="109"/>
        <end position="143"/>
    </location>
</feature>
<dbReference type="GO" id="GO:0004553">
    <property type="term" value="F:hydrolase activity, hydrolyzing O-glycosyl compounds"/>
    <property type="evidence" value="ECO:0007669"/>
    <property type="project" value="InterPro"/>
</dbReference>
<sequence>MRISISPPSLLILLITSLPQKAVADSSSPSGSDTRNPTCSCYRIPTTSEPLYFHHHRFWDFRSLPSSPSYSNTPPPSQGQRINSNFLSTSPFTNDWSVQDWSKNATSSTPLHMTNSPDNIFVSQISPSNSADTDPADDVPKNRASANTTALTLFTTRTPSFQSTAELQSQTSDYLHASLRLRFRVIGAGGGSNGGPDPGAVVGAFFYADDSNESDIEILTRDATSLYRFSNQPSVDKDGDAIAEAEVDVDLSALDGGSGGGNDTGDWTRFHDYRIDWSEHEVTWWVDGIQRARNSYGVPKKPAGINLNVWGDGGEWSGEMEVGGVAGMEVEWVEVVFNRTVGEGERRLGKRGDEGCRIVCRVDGVRQLGVPEVMYTAGARIGRVGLLGCEMWVVMALALLISGMVDWL</sequence>
<dbReference type="GO" id="GO:0005975">
    <property type="term" value="P:carbohydrate metabolic process"/>
    <property type="evidence" value="ECO:0007669"/>
    <property type="project" value="InterPro"/>
</dbReference>
<dbReference type="SUPFAM" id="SSF49899">
    <property type="entry name" value="Concanavalin A-like lectins/glucanases"/>
    <property type="match status" value="1"/>
</dbReference>
<dbReference type="InterPro" id="IPR013320">
    <property type="entry name" value="ConA-like_dom_sf"/>
</dbReference>
<dbReference type="PANTHER" id="PTHR38121">
    <property type="entry name" value="GH16 DOMAIN-CONTAINING PROTEIN"/>
    <property type="match status" value="1"/>
</dbReference>
<keyword evidence="4" id="KW-0378">Hydrolase</keyword>
<dbReference type="EMBL" id="ML977145">
    <property type="protein sequence ID" value="KAF1989437.1"/>
    <property type="molecule type" value="Genomic_DNA"/>
</dbReference>
<dbReference type="Proteomes" id="UP000800041">
    <property type="component" value="Unassembled WGS sequence"/>
</dbReference>
<reference evidence="4" key="1">
    <citation type="journal article" date="2020" name="Stud. Mycol.">
        <title>101 Dothideomycetes genomes: a test case for predicting lifestyles and emergence of pathogens.</title>
        <authorList>
            <person name="Haridas S."/>
            <person name="Albert R."/>
            <person name="Binder M."/>
            <person name="Bloem J."/>
            <person name="Labutti K."/>
            <person name="Salamov A."/>
            <person name="Andreopoulos B."/>
            <person name="Baker S."/>
            <person name="Barry K."/>
            <person name="Bills G."/>
            <person name="Bluhm B."/>
            <person name="Cannon C."/>
            <person name="Castanera R."/>
            <person name="Culley D."/>
            <person name="Daum C."/>
            <person name="Ezra D."/>
            <person name="Gonzalez J."/>
            <person name="Henrissat B."/>
            <person name="Kuo A."/>
            <person name="Liang C."/>
            <person name="Lipzen A."/>
            <person name="Lutzoni F."/>
            <person name="Magnuson J."/>
            <person name="Mondo S."/>
            <person name="Nolan M."/>
            <person name="Ohm R."/>
            <person name="Pangilinan J."/>
            <person name="Park H.-J."/>
            <person name="Ramirez L."/>
            <person name="Alfaro M."/>
            <person name="Sun H."/>
            <person name="Tritt A."/>
            <person name="Yoshinaga Y."/>
            <person name="Zwiers L.-H."/>
            <person name="Turgeon B."/>
            <person name="Goodwin S."/>
            <person name="Spatafora J."/>
            <person name="Crous P."/>
            <person name="Grigoriev I."/>
        </authorList>
    </citation>
    <scope>NUCLEOTIDE SEQUENCE</scope>
    <source>
        <strain evidence="4">CBS 113979</strain>
    </source>
</reference>
<evidence type="ECO:0000256" key="1">
    <source>
        <dbReference type="SAM" id="MobiDB-lite"/>
    </source>
</evidence>
<dbReference type="PROSITE" id="PS51762">
    <property type="entry name" value="GH16_2"/>
    <property type="match status" value="1"/>
</dbReference>
<dbReference type="Pfam" id="PF00722">
    <property type="entry name" value="Glyco_hydro_16"/>
    <property type="match status" value="1"/>
</dbReference>
<feature type="chain" id="PRO_5026191225" evidence="2">
    <location>
        <begin position="25"/>
        <end position="408"/>
    </location>
</feature>